<sequence>MAGFPLEEHFVTTADGYVLGTYRIPHGRHQGPPAAGGACGRPVALLQHGLLDSSAAWVLNTPSQSLGFILADAGYDVWLGNSRGNAFSRNHTGLDPALPAFWDFTWDDMAAYDIPAAVDYVLQQSGCTQLAYVGHSQGTTQMFAALASNPALRGKLCVAVMLAPAVHMRYIASPALQVLAAMDADKLFSLLGVAEFLPSRRATSDLFGQLCSETPALCASIITAIAGFNADNMNMSRLPTMVQYAPSGTSVKNLAHWAQAIRKSRERERPLVYHSVEPPSYDLGSISSPPLAIFHGGRDRLADERDVQTLLQALPPDAVVYSQLEESYEHLDFTWGIDAKDKVYPAVLDLLHMYQ</sequence>
<keyword evidence="5" id="KW-0443">Lipid metabolism</keyword>
<dbReference type="AlphaFoldDB" id="E1ZD56"/>
<gene>
    <name evidence="10" type="ORF">CHLNCDRAFT_35098</name>
</gene>
<dbReference type="KEGG" id="cvr:CHLNCDRAFT_35098"/>
<dbReference type="InterPro" id="IPR029058">
    <property type="entry name" value="AB_hydrolase_fold"/>
</dbReference>
<keyword evidence="4" id="KW-0442">Lipid degradation</keyword>
<dbReference type="RefSeq" id="XP_005848463.1">
    <property type="nucleotide sequence ID" value="XM_005848401.1"/>
</dbReference>
<feature type="domain" description="Partial AB-hydrolase lipase" evidence="8">
    <location>
        <begin position="2"/>
        <end position="60"/>
    </location>
</feature>
<keyword evidence="11" id="KW-1185">Reference proteome</keyword>
<dbReference type="Pfam" id="PF04083">
    <property type="entry name" value="Abhydro_lipase"/>
    <property type="match status" value="1"/>
</dbReference>
<evidence type="ECO:0000256" key="3">
    <source>
        <dbReference type="ARBA" id="ARBA00022801"/>
    </source>
</evidence>
<evidence type="ECO:0000256" key="2">
    <source>
        <dbReference type="ARBA" id="ARBA00022729"/>
    </source>
</evidence>
<dbReference type="PANTHER" id="PTHR11005">
    <property type="entry name" value="LYSOSOMAL ACID LIPASE-RELATED"/>
    <property type="match status" value="1"/>
</dbReference>
<evidence type="ECO:0000256" key="5">
    <source>
        <dbReference type="ARBA" id="ARBA00023098"/>
    </source>
</evidence>
<feature type="active site" description="Charge relay system" evidence="7">
    <location>
        <position position="330"/>
    </location>
</feature>
<evidence type="ECO:0000256" key="4">
    <source>
        <dbReference type="ARBA" id="ARBA00022963"/>
    </source>
</evidence>
<comment type="similarity">
    <text evidence="1">Belongs to the AB hydrolase superfamily. Lipase family.</text>
</comment>
<evidence type="ECO:0008006" key="12">
    <source>
        <dbReference type="Google" id="ProtNLM"/>
    </source>
</evidence>
<dbReference type="STRING" id="554065.E1ZD56"/>
<dbReference type="InterPro" id="IPR022742">
    <property type="entry name" value="Hydrolase_4"/>
</dbReference>
<dbReference type="SUPFAM" id="SSF53474">
    <property type="entry name" value="alpha/beta-Hydrolases"/>
    <property type="match status" value="1"/>
</dbReference>
<dbReference type="OMA" id="LCVFINR"/>
<organism evidence="11">
    <name type="scientific">Chlorella variabilis</name>
    <name type="common">Green alga</name>
    <dbReference type="NCBI Taxonomy" id="554065"/>
    <lineage>
        <taxon>Eukaryota</taxon>
        <taxon>Viridiplantae</taxon>
        <taxon>Chlorophyta</taxon>
        <taxon>core chlorophytes</taxon>
        <taxon>Trebouxiophyceae</taxon>
        <taxon>Chlorellales</taxon>
        <taxon>Chlorellaceae</taxon>
        <taxon>Chlorella clade</taxon>
        <taxon>Chlorella</taxon>
    </lineage>
</organism>
<evidence type="ECO:0000256" key="7">
    <source>
        <dbReference type="PIRSR" id="PIRSR000862-1"/>
    </source>
</evidence>
<evidence type="ECO:0000256" key="6">
    <source>
        <dbReference type="ARBA" id="ARBA00023180"/>
    </source>
</evidence>
<dbReference type="InParanoid" id="E1ZD56"/>
<dbReference type="FunFam" id="3.40.50.1820:FF:000057">
    <property type="entry name" value="Lipase"/>
    <property type="match status" value="1"/>
</dbReference>
<name>E1ZD56_CHLVA</name>
<dbReference type="FunCoup" id="E1ZD56">
    <property type="interactions" value="464"/>
</dbReference>
<dbReference type="Pfam" id="PF12146">
    <property type="entry name" value="Hydrolase_4"/>
    <property type="match status" value="1"/>
</dbReference>
<evidence type="ECO:0000259" key="8">
    <source>
        <dbReference type="Pfam" id="PF04083"/>
    </source>
</evidence>
<feature type="active site" description="Charge relay system" evidence="7">
    <location>
        <position position="299"/>
    </location>
</feature>
<protein>
    <recommendedName>
        <fullName evidence="12">Lipase</fullName>
    </recommendedName>
</protein>
<dbReference type="InterPro" id="IPR006693">
    <property type="entry name" value="AB_hydrolase_lipase"/>
</dbReference>
<dbReference type="ESTHER" id="chlva-e1zd56">
    <property type="family name" value="Acidic_Lipase"/>
</dbReference>
<dbReference type="Gene3D" id="3.40.50.1820">
    <property type="entry name" value="alpha/beta hydrolase"/>
    <property type="match status" value="1"/>
</dbReference>
<keyword evidence="3" id="KW-0378">Hydrolase</keyword>
<evidence type="ECO:0000313" key="11">
    <source>
        <dbReference type="Proteomes" id="UP000008141"/>
    </source>
</evidence>
<dbReference type="Proteomes" id="UP000008141">
    <property type="component" value="Unassembled WGS sequence"/>
</dbReference>
<dbReference type="GeneID" id="17355893"/>
<dbReference type="GO" id="GO:0016788">
    <property type="term" value="F:hydrolase activity, acting on ester bonds"/>
    <property type="evidence" value="ECO:0007669"/>
    <property type="project" value="InterPro"/>
</dbReference>
<dbReference type="PIRSF" id="PIRSF000862">
    <property type="entry name" value="Steryl_ester_lip"/>
    <property type="match status" value="1"/>
</dbReference>
<dbReference type="GO" id="GO:0016042">
    <property type="term" value="P:lipid catabolic process"/>
    <property type="evidence" value="ECO:0007669"/>
    <property type="project" value="UniProtKB-KW"/>
</dbReference>
<dbReference type="InterPro" id="IPR025483">
    <property type="entry name" value="Lipase_euk"/>
</dbReference>
<dbReference type="EMBL" id="GL433842">
    <property type="protein sequence ID" value="EFN56361.1"/>
    <property type="molecule type" value="Genomic_DNA"/>
</dbReference>
<accession>E1ZD56</accession>
<dbReference type="OrthoDB" id="9974421at2759"/>
<evidence type="ECO:0000259" key="9">
    <source>
        <dbReference type="Pfam" id="PF12146"/>
    </source>
</evidence>
<feature type="domain" description="Serine aminopeptidase S33" evidence="9">
    <location>
        <begin position="64"/>
        <end position="189"/>
    </location>
</feature>
<reference evidence="10 11" key="1">
    <citation type="journal article" date="2010" name="Plant Cell">
        <title>The Chlorella variabilis NC64A genome reveals adaptation to photosymbiosis, coevolution with viruses, and cryptic sex.</title>
        <authorList>
            <person name="Blanc G."/>
            <person name="Duncan G."/>
            <person name="Agarkova I."/>
            <person name="Borodovsky M."/>
            <person name="Gurnon J."/>
            <person name="Kuo A."/>
            <person name="Lindquist E."/>
            <person name="Lucas S."/>
            <person name="Pangilinan J."/>
            <person name="Polle J."/>
            <person name="Salamov A."/>
            <person name="Terry A."/>
            <person name="Yamada T."/>
            <person name="Dunigan D.D."/>
            <person name="Grigoriev I.V."/>
            <person name="Claverie J.M."/>
            <person name="Van Etten J.L."/>
        </authorList>
    </citation>
    <scope>NUCLEOTIDE SEQUENCE [LARGE SCALE GENOMIC DNA]</scope>
    <source>
        <strain evidence="10 11">NC64A</strain>
    </source>
</reference>
<dbReference type="eggNOG" id="KOG2624">
    <property type="taxonomic scope" value="Eukaryota"/>
</dbReference>
<proteinExistence type="inferred from homology"/>
<keyword evidence="2" id="KW-0732">Signal</keyword>
<keyword evidence="6" id="KW-0325">Glycoprotein</keyword>
<feature type="active site" description="Nucleophile" evidence="7">
    <location>
        <position position="136"/>
    </location>
</feature>
<evidence type="ECO:0000313" key="10">
    <source>
        <dbReference type="EMBL" id="EFN56361.1"/>
    </source>
</evidence>
<evidence type="ECO:0000256" key="1">
    <source>
        <dbReference type="ARBA" id="ARBA00010701"/>
    </source>
</evidence>